<organism evidence="1 2">
    <name type="scientific">Armillaria solidipes</name>
    <dbReference type="NCBI Taxonomy" id="1076256"/>
    <lineage>
        <taxon>Eukaryota</taxon>
        <taxon>Fungi</taxon>
        <taxon>Dikarya</taxon>
        <taxon>Basidiomycota</taxon>
        <taxon>Agaricomycotina</taxon>
        <taxon>Agaricomycetes</taxon>
        <taxon>Agaricomycetidae</taxon>
        <taxon>Agaricales</taxon>
        <taxon>Marasmiineae</taxon>
        <taxon>Physalacriaceae</taxon>
        <taxon>Armillaria</taxon>
    </lineage>
</organism>
<reference evidence="2" key="1">
    <citation type="journal article" date="2017" name="Nat. Ecol. Evol.">
        <title>Genome expansion and lineage-specific genetic innovations in the forest pathogenic fungi Armillaria.</title>
        <authorList>
            <person name="Sipos G."/>
            <person name="Prasanna A.N."/>
            <person name="Walter M.C."/>
            <person name="O'Connor E."/>
            <person name="Balint B."/>
            <person name="Krizsan K."/>
            <person name="Kiss B."/>
            <person name="Hess J."/>
            <person name="Varga T."/>
            <person name="Slot J."/>
            <person name="Riley R."/>
            <person name="Boka B."/>
            <person name="Rigling D."/>
            <person name="Barry K."/>
            <person name="Lee J."/>
            <person name="Mihaltcheva S."/>
            <person name="LaButti K."/>
            <person name="Lipzen A."/>
            <person name="Waldron R."/>
            <person name="Moloney N.M."/>
            <person name="Sperisen C."/>
            <person name="Kredics L."/>
            <person name="Vagvoelgyi C."/>
            <person name="Patrignani A."/>
            <person name="Fitzpatrick D."/>
            <person name="Nagy I."/>
            <person name="Doyle S."/>
            <person name="Anderson J.B."/>
            <person name="Grigoriev I.V."/>
            <person name="Gueldener U."/>
            <person name="Muensterkoetter M."/>
            <person name="Nagy L.G."/>
        </authorList>
    </citation>
    <scope>NUCLEOTIDE SEQUENCE [LARGE SCALE GENOMIC DNA]</scope>
    <source>
        <strain evidence="2">28-4</strain>
    </source>
</reference>
<sequence length="71" mass="8326">MAHVGRRLWTVPFIPALVSNQNASQQWPRTWPSTSAFIPFPRWRRMGTVVLKVDARCRRQDRLHTGIARQD</sequence>
<accession>A0A2H3B3F8</accession>
<proteinExistence type="predicted"/>
<evidence type="ECO:0000313" key="1">
    <source>
        <dbReference type="EMBL" id="PBK64220.1"/>
    </source>
</evidence>
<keyword evidence="2" id="KW-1185">Reference proteome</keyword>
<gene>
    <name evidence="1" type="ORF">ARMSODRAFT_477694</name>
</gene>
<protein>
    <submittedName>
        <fullName evidence="1">Uncharacterized protein</fullName>
    </submittedName>
</protein>
<dbReference type="Proteomes" id="UP000218334">
    <property type="component" value="Unassembled WGS sequence"/>
</dbReference>
<dbReference type="AlphaFoldDB" id="A0A2H3B3F8"/>
<name>A0A2H3B3F8_9AGAR</name>
<dbReference type="EMBL" id="KZ293453">
    <property type="protein sequence ID" value="PBK64220.1"/>
    <property type="molecule type" value="Genomic_DNA"/>
</dbReference>
<evidence type="ECO:0000313" key="2">
    <source>
        <dbReference type="Proteomes" id="UP000218334"/>
    </source>
</evidence>